<protein>
    <submittedName>
        <fullName evidence="2">Uncharacterized protein</fullName>
    </submittedName>
</protein>
<organism evidence="2 3">
    <name type="scientific">Stylosanthes scabra</name>
    <dbReference type="NCBI Taxonomy" id="79078"/>
    <lineage>
        <taxon>Eukaryota</taxon>
        <taxon>Viridiplantae</taxon>
        <taxon>Streptophyta</taxon>
        <taxon>Embryophyta</taxon>
        <taxon>Tracheophyta</taxon>
        <taxon>Spermatophyta</taxon>
        <taxon>Magnoliopsida</taxon>
        <taxon>eudicotyledons</taxon>
        <taxon>Gunneridae</taxon>
        <taxon>Pentapetalae</taxon>
        <taxon>rosids</taxon>
        <taxon>fabids</taxon>
        <taxon>Fabales</taxon>
        <taxon>Fabaceae</taxon>
        <taxon>Papilionoideae</taxon>
        <taxon>50 kb inversion clade</taxon>
        <taxon>dalbergioids sensu lato</taxon>
        <taxon>Dalbergieae</taxon>
        <taxon>Pterocarpus clade</taxon>
        <taxon>Stylosanthes</taxon>
    </lineage>
</organism>
<evidence type="ECO:0000256" key="1">
    <source>
        <dbReference type="SAM" id="MobiDB-lite"/>
    </source>
</evidence>
<proteinExistence type="predicted"/>
<gene>
    <name evidence="2" type="ORF">PIB30_037594</name>
</gene>
<evidence type="ECO:0000313" key="3">
    <source>
        <dbReference type="Proteomes" id="UP001341840"/>
    </source>
</evidence>
<keyword evidence="3" id="KW-1185">Reference proteome</keyword>
<accession>A0ABU6WH87</accession>
<feature type="region of interest" description="Disordered" evidence="1">
    <location>
        <begin position="16"/>
        <end position="43"/>
    </location>
</feature>
<evidence type="ECO:0000313" key="2">
    <source>
        <dbReference type="EMBL" id="MED6183408.1"/>
    </source>
</evidence>
<reference evidence="2 3" key="1">
    <citation type="journal article" date="2023" name="Plants (Basel)">
        <title>Bridging the Gap: Combining Genomics and Transcriptomics Approaches to Understand Stylosanthes scabra, an Orphan Legume from the Brazilian Caatinga.</title>
        <authorList>
            <person name="Ferreira-Neto J.R.C."/>
            <person name="da Silva M.D."/>
            <person name="Binneck E."/>
            <person name="de Melo N.F."/>
            <person name="da Silva R.H."/>
            <person name="de Melo A.L.T.M."/>
            <person name="Pandolfi V."/>
            <person name="Bustamante F.O."/>
            <person name="Brasileiro-Vidal A.C."/>
            <person name="Benko-Iseppon A.M."/>
        </authorList>
    </citation>
    <scope>NUCLEOTIDE SEQUENCE [LARGE SCALE GENOMIC DNA]</scope>
    <source>
        <tissue evidence="2">Leaves</tissue>
    </source>
</reference>
<dbReference type="Proteomes" id="UP001341840">
    <property type="component" value="Unassembled WGS sequence"/>
</dbReference>
<dbReference type="EMBL" id="JASCZI010181432">
    <property type="protein sequence ID" value="MED6183408.1"/>
    <property type="molecule type" value="Genomic_DNA"/>
</dbReference>
<comment type="caution">
    <text evidence="2">The sequence shown here is derived from an EMBL/GenBank/DDBJ whole genome shotgun (WGS) entry which is preliminary data.</text>
</comment>
<name>A0ABU6WH87_9FABA</name>
<sequence length="156" mass="16843">MSLLRRLRFSLASTSSASSSALPSPTPIVVDPIPNPSTTTTASTVSNGENGVVSDFGLLEEEEFQMQLALAISASDPDVHKTLNLHRSMPPNRSASDMKLLFLILKDSFSFSPFVIGGRYGEVFDWCMGAIVVVESAESSNLLCRSQIKLELMNSS</sequence>